<comment type="caution">
    <text evidence="1">The sequence shown here is derived from an EMBL/GenBank/DDBJ whole genome shotgun (WGS) entry which is preliminary data.</text>
</comment>
<accession>A0A369A9J9</accession>
<evidence type="ECO:0000313" key="2">
    <source>
        <dbReference type="Proteomes" id="UP000253517"/>
    </source>
</evidence>
<evidence type="ECO:0000313" key="1">
    <source>
        <dbReference type="EMBL" id="RCX05078.1"/>
    </source>
</evidence>
<dbReference type="InterPro" id="IPR006121">
    <property type="entry name" value="HMA_dom"/>
</dbReference>
<sequence>MKVKYSTTLKCQGCVDNVAKQLNEAFGEENWEVDLSSNPKILTVKNPESPDKAIKILESKGYRAEILNNE</sequence>
<organism evidence="1 2">
    <name type="scientific">Schleiferia thermophila</name>
    <dbReference type="NCBI Taxonomy" id="884107"/>
    <lineage>
        <taxon>Bacteria</taxon>
        <taxon>Pseudomonadati</taxon>
        <taxon>Bacteroidota</taxon>
        <taxon>Flavobacteriia</taxon>
        <taxon>Flavobacteriales</taxon>
        <taxon>Schleiferiaceae</taxon>
        <taxon>Schleiferia</taxon>
    </lineage>
</organism>
<dbReference type="SUPFAM" id="SSF55008">
    <property type="entry name" value="HMA, heavy metal-associated domain"/>
    <property type="match status" value="1"/>
</dbReference>
<dbReference type="CDD" id="cd00371">
    <property type="entry name" value="HMA"/>
    <property type="match status" value="1"/>
</dbReference>
<keyword evidence="2" id="KW-1185">Reference proteome</keyword>
<gene>
    <name evidence="1" type="ORF">DES35_101358</name>
</gene>
<protein>
    <submittedName>
        <fullName evidence="1">Copper chaperone CopZ</fullName>
    </submittedName>
</protein>
<name>A0A369A9J9_9FLAO</name>
<dbReference type="Gene3D" id="3.30.70.100">
    <property type="match status" value="1"/>
</dbReference>
<reference evidence="1 2" key="1">
    <citation type="submission" date="2018-07" db="EMBL/GenBank/DDBJ databases">
        <title>Genomic Encyclopedia of Type Strains, Phase IV (KMG-IV): sequencing the most valuable type-strain genomes for metagenomic binning, comparative biology and taxonomic classification.</title>
        <authorList>
            <person name="Goeker M."/>
        </authorList>
    </citation>
    <scope>NUCLEOTIDE SEQUENCE [LARGE SCALE GENOMIC DNA]</scope>
    <source>
        <strain evidence="1 2">DSM 21410</strain>
    </source>
</reference>
<dbReference type="GO" id="GO:0046872">
    <property type="term" value="F:metal ion binding"/>
    <property type="evidence" value="ECO:0007669"/>
    <property type="project" value="InterPro"/>
</dbReference>
<proteinExistence type="predicted"/>
<dbReference type="Proteomes" id="UP000253517">
    <property type="component" value="Unassembled WGS sequence"/>
</dbReference>
<dbReference type="EMBL" id="QPJS01000001">
    <property type="protein sequence ID" value="RCX05078.1"/>
    <property type="molecule type" value="Genomic_DNA"/>
</dbReference>
<dbReference type="AlphaFoldDB" id="A0A369A9J9"/>
<dbReference type="InterPro" id="IPR036163">
    <property type="entry name" value="HMA_dom_sf"/>
</dbReference>
<dbReference type="RefSeq" id="WP_114365627.1">
    <property type="nucleotide sequence ID" value="NZ_BHZF01000001.1"/>
</dbReference>